<sequence>MFSGKCLVKFDLKNYRNKCHVEQDTTKPLGKISLLDRATFQIYCSTTSVRNLMVKELEHAVVACWNMTLNGQRVGTLEAWADQEKKEVQKLKHEPFVKDGKLRNRGRSITCQSCGYIGHNKATCKGQGGKNAEASISPYRQATQAQPVVGPDGSSAPSVSQVPNAHSLGIGVVIGEFGVDAQPGRARVGVGS</sequence>
<evidence type="ECO:0000313" key="1">
    <source>
        <dbReference type="EMBL" id="GEU80945.1"/>
    </source>
</evidence>
<organism evidence="1">
    <name type="scientific">Tanacetum cinerariifolium</name>
    <name type="common">Dalmatian daisy</name>
    <name type="synonym">Chrysanthemum cinerariifolium</name>
    <dbReference type="NCBI Taxonomy" id="118510"/>
    <lineage>
        <taxon>Eukaryota</taxon>
        <taxon>Viridiplantae</taxon>
        <taxon>Streptophyta</taxon>
        <taxon>Embryophyta</taxon>
        <taxon>Tracheophyta</taxon>
        <taxon>Spermatophyta</taxon>
        <taxon>Magnoliopsida</taxon>
        <taxon>eudicotyledons</taxon>
        <taxon>Gunneridae</taxon>
        <taxon>Pentapetalae</taxon>
        <taxon>asterids</taxon>
        <taxon>campanulids</taxon>
        <taxon>Asterales</taxon>
        <taxon>Asteraceae</taxon>
        <taxon>Asteroideae</taxon>
        <taxon>Anthemideae</taxon>
        <taxon>Anthemidinae</taxon>
        <taxon>Tanacetum</taxon>
    </lineage>
</organism>
<proteinExistence type="predicted"/>
<dbReference type="AlphaFoldDB" id="A0A6L2N8F2"/>
<dbReference type="EMBL" id="BKCJ010008177">
    <property type="protein sequence ID" value="GEU80945.1"/>
    <property type="molecule type" value="Genomic_DNA"/>
</dbReference>
<reference evidence="1" key="1">
    <citation type="journal article" date="2019" name="Sci. Rep.">
        <title>Draft genome of Tanacetum cinerariifolium, the natural source of mosquito coil.</title>
        <authorList>
            <person name="Yamashiro T."/>
            <person name="Shiraishi A."/>
            <person name="Satake H."/>
            <person name="Nakayama K."/>
        </authorList>
    </citation>
    <scope>NUCLEOTIDE SEQUENCE</scope>
</reference>
<gene>
    <name evidence="1" type="ORF">Tci_052923</name>
</gene>
<comment type="caution">
    <text evidence="1">The sequence shown here is derived from an EMBL/GenBank/DDBJ whole genome shotgun (WGS) entry which is preliminary data.</text>
</comment>
<accession>A0A6L2N8F2</accession>
<protein>
    <submittedName>
        <fullName evidence="1">Uncharacterized protein</fullName>
    </submittedName>
</protein>
<name>A0A6L2N8F2_TANCI</name>